<accession>A0ABY7DD59</accession>
<keyword evidence="9" id="KW-1185">Reference proteome</keyword>
<feature type="domain" description="Sushi" evidence="7">
    <location>
        <begin position="91"/>
        <end position="149"/>
    </location>
</feature>
<feature type="region of interest" description="Disordered" evidence="5">
    <location>
        <begin position="686"/>
        <end position="709"/>
    </location>
</feature>
<comment type="caution">
    <text evidence="4">Lacks conserved residue(s) required for the propagation of feature annotation.</text>
</comment>
<organism evidence="8 9">
    <name type="scientific">Mya arenaria</name>
    <name type="common">Soft-shell clam</name>
    <dbReference type="NCBI Taxonomy" id="6604"/>
    <lineage>
        <taxon>Eukaryota</taxon>
        <taxon>Metazoa</taxon>
        <taxon>Spiralia</taxon>
        <taxon>Lophotrochozoa</taxon>
        <taxon>Mollusca</taxon>
        <taxon>Bivalvia</taxon>
        <taxon>Autobranchia</taxon>
        <taxon>Heteroconchia</taxon>
        <taxon>Euheterodonta</taxon>
        <taxon>Imparidentia</taxon>
        <taxon>Neoheterodontei</taxon>
        <taxon>Myida</taxon>
        <taxon>Myoidea</taxon>
        <taxon>Myidae</taxon>
        <taxon>Mya</taxon>
    </lineage>
</organism>
<dbReference type="PANTHER" id="PTHR45656:SF4">
    <property type="entry name" value="PROTEIN CBR-CLEC-78"/>
    <property type="match status" value="1"/>
</dbReference>
<dbReference type="PROSITE" id="PS50923">
    <property type="entry name" value="SUSHI"/>
    <property type="match status" value="4"/>
</dbReference>
<feature type="domain" description="Sushi" evidence="7">
    <location>
        <begin position="150"/>
        <end position="208"/>
    </location>
</feature>
<feature type="compositionally biased region" description="Basic and acidic residues" evidence="5">
    <location>
        <begin position="467"/>
        <end position="478"/>
    </location>
</feature>
<evidence type="ECO:0000256" key="4">
    <source>
        <dbReference type="PROSITE-ProRule" id="PRU00302"/>
    </source>
</evidence>
<proteinExistence type="predicted"/>
<dbReference type="SUPFAM" id="SSF57535">
    <property type="entry name" value="Complement control module/SCR domain"/>
    <property type="match status" value="5"/>
</dbReference>
<evidence type="ECO:0000256" key="1">
    <source>
        <dbReference type="ARBA" id="ARBA00022729"/>
    </source>
</evidence>
<feature type="compositionally biased region" description="Basic and acidic residues" evidence="5">
    <location>
        <begin position="689"/>
        <end position="698"/>
    </location>
</feature>
<evidence type="ECO:0000259" key="7">
    <source>
        <dbReference type="PROSITE" id="PS50923"/>
    </source>
</evidence>
<dbReference type="InterPro" id="IPR000436">
    <property type="entry name" value="Sushi_SCR_CCP_dom"/>
</dbReference>
<feature type="disulfide bond" evidence="4">
    <location>
        <begin position="120"/>
        <end position="147"/>
    </location>
</feature>
<dbReference type="EMBL" id="CP111012">
    <property type="protein sequence ID" value="WAQ94536.1"/>
    <property type="molecule type" value="Genomic_DNA"/>
</dbReference>
<keyword evidence="4" id="KW-0768">Sushi</keyword>
<sequence>MGRSAKLFLAPWCLGVVLVSVVRSESTRTICHVDICAGDEFCDDGARQCRPCDNIRGDCLKDSLPVDCRAWCIGFLASEKVDQVLQSKRVEDCPDPGPLINGNYTHVPNFRHETTVTFTCDEGHRLFGANTSTCVDFKTWSAPLPVCEATDCPDLGPLEHGNYTYASNYRHGTTVTFTCDEGYRLFGANTSTCGDFKSWSAPLPVCEATDCPDLGPLEHGNYTHASSYPHGTTVTYTCDVGYRPTDCPDLGPLEHGNYTYASNYRHGTTVTFTCDVGYRLFGANTSTCGDFKSWSAPLPVCEATDCPDLGPLEHGNYTHASSYPHGTTVTYTCDVGYRRIGPSTSTCGDFKTWLSPMPECEESDVNLVIPWEIATLVLAVVVVIQQAFIWYRRLRPRRRQKDEDDEESGPGGSANSQQTKMYIGRETPNLDSSRESGIDTANDNDSGDVSGDDTAVKRVSGTGTVPSKERNYSKERASSSHNYGVEGNDVTAERGAGTGNGSESAENDGRQHNDGGQHNDGRQHNDGHYQGPQDNTRRSAGEGQSVVINHISTTVNYKSGNGNASTVAYKSNNQSNNVENSNNTNNDNDNSHFVDASRSNSKPEPAPQDACSGTERKSGETGSVDLTRAAKTQLPEEENKFGIPDSDLTTECRQPEEEGGGYELITNLEESYDLNRSSSLLNVRLSDASGDHSDHEGRPLLSPSSINDG</sequence>
<dbReference type="Gene3D" id="2.10.70.10">
    <property type="entry name" value="Complement Module, domain 1"/>
    <property type="match status" value="5"/>
</dbReference>
<dbReference type="SMART" id="SM00032">
    <property type="entry name" value="CCP"/>
    <property type="match status" value="5"/>
</dbReference>
<feature type="disulfide bond" evidence="4">
    <location>
        <begin position="274"/>
        <end position="301"/>
    </location>
</feature>
<feature type="disulfide bond" evidence="4">
    <location>
        <begin position="179"/>
        <end position="206"/>
    </location>
</feature>
<evidence type="ECO:0000256" key="3">
    <source>
        <dbReference type="ARBA" id="ARBA00023157"/>
    </source>
</evidence>
<dbReference type="Pfam" id="PF00084">
    <property type="entry name" value="Sushi"/>
    <property type="match status" value="5"/>
</dbReference>
<evidence type="ECO:0000256" key="2">
    <source>
        <dbReference type="ARBA" id="ARBA00022737"/>
    </source>
</evidence>
<dbReference type="CDD" id="cd00033">
    <property type="entry name" value="CCP"/>
    <property type="match status" value="4"/>
</dbReference>
<keyword evidence="3 4" id="KW-1015">Disulfide bond</keyword>
<feature type="compositionally biased region" description="Low complexity" evidence="5">
    <location>
        <begin position="571"/>
        <end position="588"/>
    </location>
</feature>
<feature type="disulfide bond" evidence="4">
    <location>
        <begin position="333"/>
        <end position="360"/>
    </location>
</feature>
<feature type="compositionally biased region" description="Basic and acidic residues" evidence="5">
    <location>
        <begin position="507"/>
        <end position="527"/>
    </location>
</feature>
<protein>
    <submittedName>
        <fullName evidence="8">SVEP1-like protein</fullName>
    </submittedName>
</protein>
<feature type="signal peptide" evidence="6">
    <location>
        <begin position="1"/>
        <end position="24"/>
    </location>
</feature>
<feature type="region of interest" description="Disordered" evidence="5">
    <location>
        <begin position="398"/>
        <end position="661"/>
    </location>
</feature>
<dbReference type="PANTHER" id="PTHR45656">
    <property type="entry name" value="PROTEIN CBR-CLEC-78"/>
    <property type="match status" value="1"/>
</dbReference>
<keyword evidence="2" id="KW-0677">Repeat</keyword>
<feature type="chain" id="PRO_5046487119" evidence="6">
    <location>
        <begin position="25"/>
        <end position="709"/>
    </location>
</feature>
<feature type="compositionally biased region" description="Polar residues" evidence="5">
    <location>
        <begin position="546"/>
        <end position="570"/>
    </location>
</feature>
<reference evidence="8" key="1">
    <citation type="submission" date="2022-11" db="EMBL/GenBank/DDBJ databases">
        <title>Centuries of genome instability and evolution in soft-shell clam transmissible cancer (bioRxiv).</title>
        <authorList>
            <person name="Hart S.F.M."/>
            <person name="Yonemitsu M.A."/>
            <person name="Giersch R.M."/>
            <person name="Beal B.F."/>
            <person name="Arriagada G."/>
            <person name="Davis B.W."/>
            <person name="Ostrander E.A."/>
            <person name="Goff S.P."/>
            <person name="Metzger M.J."/>
        </authorList>
    </citation>
    <scope>NUCLEOTIDE SEQUENCE</scope>
    <source>
        <strain evidence="8">MELC-2E11</strain>
        <tissue evidence="8">Siphon/mantle</tissue>
    </source>
</reference>
<evidence type="ECO:0000313" key="9">
    <source>
        <dbReference type="Proteomes" id="UP001164746"/>
    </source>
</evidence>
<feature type="domain" description="Sushi" evidence="7">
    <location>
        <begin position="245"/>
        <end position="303"/>
    </location>
</feature>
<keyword evidence="1 6" id="KW-0732">Signal</keyword>
<evidence type="ECO:0000313" key="8">
    <source>
        <dbReference type="EMBL" id="WAQ94536.1"/>
    </source>
</evidence>
<dbReference type="InterPro" id="IPR035976">
    <property type="entry name" value="Sushi/SCR/CCP_sf"/>
</dbReference>
<gene>
    <name evidence="8" type="ORF">MAR_007007</name>
</gene>
<name>A0ABY7DD59_MYAAR</name>
<dbReference type="InterPro" id="IPR051277">
    <property type="entry name" value="SEZ6_CSMD_C4BPB_Regulators"/>
</dbReference>
<feature type="compositionally biased region" description="Low complexity" evidence="5">
    <location>
        <begin position="443"/>
        <end position="453"/>
    </location>
</feature>
<evidence type="ECO:0000256" key="5">
    <source>
        <dbReference type="SAM" id="MobiDB-lite"/>
    </source>
</evidence>
<evidence type="ECO:0000256" key="6">
    <source>
        <dbReference type="SAM" id="SignalP"/>
    </source>
</evidence>
<feature type="domain" description="Sushi" evidence="7">
    <location>
        <begin position="304"/>
        <end position="362"/>
    </location>
</feature>
<dbReference type="Proteomes" id="UP001164746">
    <property type="component" value="Chromosome 1"/>
</dbReference>